<dbReference type="InterPro" id="IPR021373">
    <property type="entry name" value="DUF2993"/>
</dbReference>
<keyword evidence="2" id="KW-0472">Membrane</keyword>
<accession>A0A098Y6R0</accession>
<organism evidence="3 4">
    <name type="scientific">Modestobacter caceresii</name>
    <dbReference type="NCBI Taxonomy" id="1522368"/>
    <lineage>
        <taxon>Bacteria</taxon>
        <taxon>Bacillati</taxon>
        <taxon>Actinomycetota</taxon>
        <taxon>Actinomycetes</taxon>
        <taxon>Geodermatophilales</taxon>
        <taxon>Geodermatophilaceae</taxon>
        <taxon>Modestobacter</taxon>
    </lineage>
</organism>
<dbReference type="RefSeq" id="WP_036337384.1">
    <property type="nucleotide sequence ID" value="NZ_JPMX01000077.1"/>
</dbReference>
<evidence type="ECO:0008006" key="5">
    <source>
        <dbReference type="Google" id="ProtNLM"/>
    </source>
</evidence>
<dbReference type="Proteomes" id="UP000029713">
    <property type="component" value="Unassembled WGS sequence"/>
</dbReference>
<protein>
    <recommendedName>
        <fullName evidence="5">DUF2993 domain-containing protein</fullName>
    </recommendedName>
</protein>
<dbReference type="AlphaFoldDB" id="A0A098Y6R0"/>
<dbReference type="Pfam" id="PF11209">
    <property type="entry name" value="LmeA"/>
    <property type="match status" value="1"/>
</dbReference>
<dbReference type="STRING" id="1522368.IN07_16815"/>
<reference evidence="3 4" key="1">
    <citation type="submission" date="2014-07" db="EMBL/GenBank/DDBJ databases">
        <title>Biosystematic studies on Modestobacter strains isolated from extreme hyper-arid desert soil and from historic building.</title>
        <authorList>
            <person name="Bukarasam K."/>
            <person name="Bull A."/>
            <person name="Girard G."/>
            <person name="van Wezel G."/>
            <person name="Goodfellow M."/>
        </authorList>
    </citation>
    <scope>NUCLEOTIDE SEQUENCE [LARGE SCALE GENOMIC DNA]</scope>
    <source>
        <strain evidence="3 4">KNN45-2b</strain>
    </source>
</reference>
<dbReference type="OrthoDB" id="5194061at2"/>
<keyword evidence="2" id="KW-1133">Transmembrane helix</keyword>
<evidence type="ECO:0000256" key="2">
    <source>
        <dbReference type="SAM" id="Phobius"/>
    </source>
</evidence>
<evidence type="ECO:0000313" key="3">
    <source>
        <dbReference type="EMBL" id="KGH45371.1"/>
    </source>
</evidence>
<feature type="transmembrane region" description="Helical" evidence="2">
    <location>
        <begin position="36"/>
        <end position="54"/>
    </location>
</feature>
<dbReference type="EMBL" id="JPMX01000077">
    <property type="protein sequence ID" value="KGH45371.1"/>
    <property type="molecule type" value="Genomic_DNA"/>
</dbReference>
<sequence length="268" mass="28268">MTADGEPAHDGWVDSDVGGATAHGKTAPRTRPARRTVVVGVSVVLGTLLLLWGTDQLARWGAESLLARDIQQATGVADRPQVQVHGAFFLLQAVDGRYDDVEVSLREVSSGPMSVDEVDARLSGVHVSFHDLLTQEPAPVWIERSVGEAFLGYDDLNRYLEVTGRLISLGPAPGEEVLLTGTVDLLGQSVSASALAELSPQGGALSIAPTALDTESDLAPASRLLLGQRFSLRVPLDPLPFGQDLTAIEGAAEGLVVRARGTDVVIRP</sequence>
<feature type="compositionally biased region" description="Basic and acidic residues" evidence="1">
    <location>
        <begin position="1"/>
        <end position="12"/>
    </location>
</feature>
<feature type="region of interest" description="Disordered" evidence="1">
    <location>
        <begin position="1"/>
        <end position="31"/>
    </location>
</feature>
<proteinExistence type="predicted"/>
<comment type="caution">
    <text evidence="3">The sequence shown here is derived from an EMBL/GenBank/DDBJ whole genome shotgun (WGS) entry which is preliminary data.</text>
</comment>
<evidence type="ECO:0000313" key="4">
    <source>
        <dbReference type="Proteomes" id="UP000029713"/>
    </source>
</evidence>
<evidence type="ECO:0000256" key="1">
    <source>
        <dbReference type="SAM" id="MobiDB-lite"/>
    </source>
</evidence>
<gene>
    <name evidence="3" type="ORF">IN07_16815</name>
</gene>
<keyword evidence="2" id="KW-0812">Transmembrane</keyword>
<keyword evidence="4" id="KW-1185">Reference proteome</keyword>
<name>A0A098Y6R0_9ACTN</name>